<evidence type="ECO:0000313" key="3">
    <source>
        <dbReference type="Proteomes" id="UP001412067"/>
    </source>
</evidence>
<comment type="caution">
    <text evidence="2">The sequence shown here is derived from an EMBL/GenBank/DDBJ whole genome shotgun (WGS) entry which is preliminary data.</text>
</comment>
<reference evidence="2 3" key="1">
    <citation type="journal article" date="2022" name="Nat. Plants">
        <title>Genomes of leafy and leafless Platanthera orchids illuminate the evolution of mycoheterotrophy.</title>
        <authorList>
            <person name="Li M.H."/>
            <person name="Liu K.W."/>
            <person name="Li Z."/>
            <person name="Lu H.C."/>
            <person name="Ye Q.L."/>
            <person name="Zhang D."/>
            <person name="Wang J.Y."/>
            <person name="Li Y.F."/>
            <person name="Zhong Z.M."/>
            <person name="Liu X."/>
            <person name="Yu X."/>
            <person name="Liu D.K."/>
            <person name="Tu X.D."/>
            <person name="Liu B."/>
            <person name="Hao Y."/>
            <person name="Liao X.Y."/>
            <person name="Jiang Y.T."/>
            <person name="Sun W.H."/>
            <person name="Chen J."/>
            <person name="Chen Y.Q."/>
            <person name="Ai Y."/>
            <person name="Zhai J.W."/>
            <person name="Wu S.S."/>
            <person name="Zhou Z."/>
            <person name="Hsiao Y.Y."/>
            <person name="Wu W.L."/>
            <person name="Chen Y.Y."/>
            <person name="Lin Y.F."/>
            <person name="Hsu J.L."/>
            <person name="Li C.Y."/>
            <person name="Wang Z.W."/>
            <person name="Zhao X."/>
            <person name="Zhong W.Y."/>
            <person name="Ma X.K."/>
            <person name="Ma L."/>
            <person name="Huang J."/>
            <person name="Chen G.Z."/>
            <person name="Huang M.Z."/>
            <person name="Huang L."/>
            <person name="Peng D.H."/>
            <person name="Luo Y.B."/>
            <person name="Zou S.Q."/>
            <person name="Chen S.P."/>
            <person name="Lan S."/>
            <person name="Tsai W.C."/>
            <person name="Van de Peer Y."/>
            <person name="Liu Z.J."/>
        </authorList>
    </citation>
    <scope>NUCLEOTIDE SEQUENCE [LARGE SCALE GENOMIC DNA]</scope>
    <source>
        <strain evidence="2">Lor288</strain>
    </source>
</reference>
<evidence type="ECO:0008006" key="4">
    <source>
        <dbReference type="Google" id="ProtNLM"/>
    </source>
</evidence>
<keyword evidence="1" id="KW-0560">Oxidoreductase</keyword>
<dbReference type="PANTHER" id="PTHR43570">
    <property type="entry name" value="ALDEHYDE DEHYDROGENASE"/>
    <property type="match status" value="1"/>
</dbReference>
<dbReference type="Gene3D" id="3.40.605.10">
    <property type="entry name" value="Aldehyde Dehydrogenase, Chain A, domain 1"/>
    <property type="match status" value="1"/>
</dbReference>
<accession>A0ABR2MP33</accession>
<name>A0ABR2MP33_9ASPA</name>
<evidence type="ECO:0000256" key="1">
    <source>
        <dbReference type="ARBA" id="ARBA00023002"/>
    </source>
</evidence>
<protein>
    <recommendedName>
        <fullName evidence="4">Aldehyde dehydrogenase domain-containing protein</fullName>
    </recommendedName>
</protein>
<evidence type="ECO:0000313" key="2">
    <source>
        <dbReference type="EMBL" id="KAK8965953.1"/>
    </source>
</evidence>
<proteinExistence type="predicted"/>
<dbReference type="InterPro" id="IPR012394">
    <property type="entry name" value="Aldehyde_DH_NAD(P)"/>
</dbReference>
<dbReference type="SUPFAM" id="SSF53720">
    <property type="entry name" value="ALDH-like"/>
    <property type="match status" value="1"/>
</dbReference>
<keyword evidence="3" id="KW-1185">Reference proteome</keyword>
<dbReference type="EMBL" id="JBBWWR010000005">
    <property type="protein sequence ID" value="KAK8965953.1"/>
    <property type="molecule type" value="Genomic_DNA"/>
</dbReference>
<gene>
    <name evidence="2" type="ORF">KSP40_PGU022289</name>
</gene>
<dbReference type="InterPro" id="IPR016162">
    <property type="entry name" value="Ald_DH_N"/>
</dbReference>
<dbReference type="Proteomes" id="UP001412067">
    <property type="component" value="Unassembled WGS sequence"/>
</dbReference>
<dbReference type="InterPro" id="IPR016161">
    <property type="entry name" value="Ald_DH/histidinol_DH"/>
</dbReference>
<organism evidence="2 3">
    <name type="scientific">Platanthera guangdongensis</name>
    <dbReference type="NCBI Taxonomy" id="2320717"/>
    <lineage>
        <taxon>Eukaryota</taxon>
        <taxon>Viridiplantae</taxon>
        <taxon>Streptophyta</taxon>
        <taxon>Embryophyta</taxon>
        <taxon>Tracheophyta</taxon>
        <taxon>Spermatophyta</taxon>
        <taxon>Magnoliopsida</taxon>
        <taxon>Liliopsida</taxon>
        <taxon>Asparagales</taxon>
        <taxon>Orchidaceae</taxon>
        <taxon>Orchidoideae</taxon>
        <taxon>Orchideae</taxon>
        <taxon>Orchidinae</taxon>
        <taxon>Platanthera</taxon>
    </lineage>
</organism>
<sequence>MRVGRLLCPHSASGLGRPPSPTLDLIMAKQFAYENRTPIELTSAASLAHPVPPAKELETHQSYYRIEGAGLDPSSQRIVHEDIHNIFTKESRQDGQRISLAKSACTLALKELQQWMKPEKVSSMLTAFPSSAEIVPEPLGLVLVISAWNYPFRTSTIA</sequence>
<dbReference type="PANTHER" id="PTHR43570:SF16">
    <property type="entry name" value="ALDEHYDE DEHYDROGENASE TYPE III, ISOFORM Q"/>
    <property type="match status" value="1"/>
</dbReference>